<proteinExistence type="predicted"/>
<dbReference type="Proteomes" id="UP000237423">
    <property type="component" value="Unassembled WGS sequence"/>
</dbReference>
<dbReference type="AlphaFoldDB" id="A0A2S5CGF2"/>
<dbReference type="RefSeq" id="WP_146054703.1">
    <property type="nucleotide sequence ID" value="NZ_PGFZ01000020.1"/>
</dbReference>
<accession>A0A2S5CGF2</accession>
<evidence type="ECO:0000313" key="1">
    <source>
        <dbReference type="EMBL" id="POZ49879.1"/>
    </source>
</evidence>
<reference evidence="1 2" key="1">
    <citation type="submission" date="2017-11" db="EMBL/GenBank/DDBJ databases">
        <title>Draft Genome Sequence of Methylobacter psychrotolerans Sph1T, an Obligate Methanotroph from Low-Temperature Environments.</title>
        <authorList>
            <person name="Oshkin I.Y."/>
            <person name="Miroshnikov K."/>
            <person name="Belova S.E."/>
            <person name="Korzhenkov A."/>
            <person name="Toshchakov S.V."/>
            <person name="Dedysh S.N."/>
        </authorList>
    </citation>
    <scope>NUCLEOTIDE SEQUENCE [LARGE SCALE GENOMIC DNA]</scope>
    <source>
        <strain evidence="1 2">Sph1</strain>
    </source>
</reference>
<gene>
    <name evidence="1" type="ORF">AADEFJLK_04325</name>
</gene>
<protein>
    <submittedName>
        <fullName evidence="1">Uncharacterized protein</fullName>
    </submittedName>
</protein>
<organism evidence="1 2">
    <name type="scientific">Methylovulum psychrotolerans</name>
    <dbReference type="NCBI Taxonomy" id="1704499"/>
    <lineage>
        <taxon>Bacteria</taxon>
        <taxon>Pseudomonadati</taxon>
        <taxon>Pseudomonadota</taxon>
        <taxon>Gammaproteobacteria</taxon>
        <taxon>Methylococcales</taxon>
        <taxon>Methylococcaceae</taxon>
        <taxon>Methylovulum</taxon>
    </lineage>
</organism>
<name>A0A2S5CGF2_9GAMM</name>
<dbReference type="EMBL" id="PGFZ01000020">
    <property type="protein sequence ID" value="POZ49879.1"/>
    <property type="molecule type" value="Genomic_DNA"/>
</dbReference>
<sequence>MRQCVHGVLLGEPCPLCGPGPRQDGSFKGLMPDDGRVSGGAVFLGGEDKAETAETIVVVKSRRHRPLLLSESGWE</sequence>
<comment type="caution">
    <text evidence="1">The sequence shown here is derived from an EMBL/GenBank/DDBJ whole genome shotgun (WGS) entry which is preliminary data.</text>
</comment>
<evidence type="ECO:0000313" key="2">
    <source>
        <dbReference type="Proteomes" id="UP000237423"/>
    </source>
</evidence>